<evidence type="ECO:0000259" key="1">
    <source>
        <dbReference type="Pfam" id="PF00535"/>
    </source>
</evidence>
<feature type="domain" description="Glycosyltransferase 2-like" evidence="1">
    <location>
        <begin position="9"/>
        <end position="124"/>
    </location>
</feature>
<dbReference type="SUPFAM" id="SSF53448">
    <property type="entry name" value="Nucleotide-diphospho-sugar transferases"/>
    <property type="match status" value="1"/>
</dbReference>
<keyword evidence="3" id="KW-1185">Reference proteome</keyword>
<dbReference type="PANTHER" id="PTHR22916:SF3">
    <property type="entry name" value="UDP-GLCNAC:BETAGAL BETA-1,3-N-ACETYLGLUCOSAMINYLTRANSFERASE-LIKE PROTEIN 1"/>
    <property type="match status" value="1"/>
</dbReference>
<evidence type="ECO:0000313" key="2">
    <source>
        <dbReference type="EMBL" id="QSI78064.1"/>
    </source>
</evidence>
<dbReference type="CDD" id="cd00761">
    <property type="entry name" value="Glyco_tranf_GTA_type"/>
    <property type="match status" value="1"/>
</dbReference>
<dbReference type="RefSeq" id="WP_206255336.1">
    <property type="nucleotide sequence ID" value="NZ_CP071060.1"/>
</dbReference>
<proteinExistence type="predicted"/>
<gene>
    <name evidence="2" type="ORF">JY500_05320</name>
</gene>
<dbReference type="InterPro" id="IPR001173">
    <property type="entry name" value="Glyco_trans_2-like"/>
</dbReference>
<dbReference type="PANTHER" id="PTHR22916">
    <property type="entry name" value="GLYCOSYLTRANSFERASE"/>
    <property type="match status" value="1"/>
</dbReference>
<dbReference type="Pfam" id="PF00535">
    <property type="entry name" value="Glycos_transf_2"/>
    <property type="match status" value="1"/>
</dbReference>
<organism evidence="2 3">
    <name type="scientific">Niveibacterium microcysteis</name>
    <dbReference type="NCBI Taxonomy" id="2811415"/>
    <lineage>
        <taxon>Bacteria</taxon>
        <taxon>Pseudomonadati</taxon>
        <taxon>Pseudomonadota</taxon>
        <taxon>Betaproteobacteria</taxon>
        <taxon>Rhodocyclales</taxon>
        <taxon>Rhodocyclaceae</taxon>
        <taxon>Niveibacterium</taxon>
    </lineage>
</organism>
<name>A0ABX7MBQ8_9RHOO</name>
<evidence type="ECO:0000313" key="3">
    <source>
        <dbReference type="Proteomes" id="UP000663570"/>
    </source>
</evidence>
<dbReference type="Proteomes" id="UP000663570">
    <property type="component" value="Chromosome"/>
</dbReference>
<dbReference type="Gene3D" id="3.90.550.10">
    <property type="entry name" value="Spore Coat Polysaccharide Biosynthesis Protein SpsA, Chain A"/>
    <property type="match status" value="1"/>
</dbReference>
<accession>A0ABX7MBQ8</accession>
<dbReference type="InterPro" id="IPR029044">
    <property type="entry name" value="Nucleotide-diphossugar_trans"/>
</dbReference>
<reference evidence="2 3" key="1">
    <citation type="submission" date="2021-02" db="EMBL/GenBank/DDBJ databases">
        <title>Niveibacterium changnyeongensis HC41.</title>
        <authorList>
            <person name="Kang M."/>
        </authorList>
    </citation>
    <scope>NUCLEOTIDE SEQUENCE [LARGE SCALE GENOMIC DNA]</scope>
    <source>
        <strain evidence="2 3">HC41</strain>
    </source>
</reference>
<dbReference type="EMBL" id="CP071060">
    <property type="protein sequence ID" value="QSI78064.1"/>
    <property type="molecule type" value="Genomic_DNA"/>
</dbReference>
<sequence>MPLRPLVTCLMPTFARHTWLPAAVGGFLSQDFDDAELLIVSEDGLPESLAPALASGRVRHQPCPAGLPLGTKRNLACDAARGQILLHWDDDDLQAPDRIRRQIAALKTSKRAIHGSRSVVFHEPATGRCWLYRYEDADPWVCGATLAYRRDYWQRHPFEARTVGEDNAFVWAAADNEVMAADDPKLCLCRIHPGNTSPKDTSADWWREIDLPPYWRARVTPMQHPGD</sequence>
<protein>
    <submittedName>
        <fullName evidence="2">Glycosyltransferase family 2 protein</fullName>
    </submittedName>
</protein>